<gene>
    <name evidence="1" type="ORF">SAMN05216198_1240</name>
</gene>
<dbReference type="Proteomes" id="UP000243426">
    <property type="component" value="Chromosome I"/>
</dbReference>
<keyword evidence="2" id="KW-1185">Reference proteome</keyword>
<protein>
    <recommendedName>
        <fullName evidence="3">DUF2218 domain-containing protein</fullName>
    </recommendedName>
</protein>
<dbReference type="RefSeq" id="WP_090272525.1">
    <property type="nucleotide sequence ID" value="NZ_LT629748.1"/>
</dbReference>
<sequence length="106" mass="11845">MIEFYGKADTASAALYMNKLCKHFAHKIDIQLDADQAQALFPYGQCLMQAGTTQLTFSCSAPELGGAAMMRFVLEDHLERFARRENLQIQWNADAPAAYQPDQTPS</sequence>
<evidence type="ECO:0008006" key="3">
    <source>
        <dbReference type="Google" id="ProtNLM"/>
    </source>
</evidence>
<dbReference type="OrthoDB" id="9806511at2"/>
<organism evidence="1 2">
    <name type="scientific">Halopseudomonas litoralis</name>
    <dbReference type="NCBI Taxonomy" id="797277"/>
    <lineage>
        <taxon>Bacteria</taxon>
        <taxon>Pseudomonadati</taxon>
        <taxon>Pseudomonadota</taxon>
        <taxon>Gammaproteobacteria</taxon>
        <taxon>Pseudomonadales</taxon>
        <taxon>Pseudomonadaceae</taxon>
        <taxon>Halopseudomonas</taxon>
    </lineage>
</organism>
<dbReference type="Pfam" id="PF09981">
    <property type="entry name" value="DUF2218"/>
    <property type="match status" value="1"/>
</dbReference>
<evidence type="ECO:0000313" key="1">
    <source>
        <dbReference type="EMBL" id="SDS12817.1"/>
    </source>
</evidence>
<evidence type="ECO:0000313" key="2">
    <source>
        <dbReference type="Proteomes" id="UP000243426"/>
    </source>
</evidence>
<accession>A0A1H1PP32</accession>
<dbReference type="Gene3D" id="3.30.310.50">
    <property type="entry name" value="Alpha-D-phosphohexomutase, C-terminal domain"/>
    <property type="match status" value="1"/>
</dbReference>
<proteinExistence type="predicted"/>
<dbReference type="PIRSF" id="PIRSF028291">
    <property type="entry name" value="UCP028291"/>
    <property type="match status" value="1"/>
</dbReference>
<reference evidence="2" key="1">
    <citation type="submission" date="2016-10" db="EMBL/GenBank/DDBJ databases">
        <authorList>
            <person name="Varghese N."/>
            <person name="Submissions S."/>
        </authorList>
    </citation>
    <scope>NUCLEOTIDE SEQUENCE [LARGE SCALE GENOMIC DNA]</scope>
    <source>
        <strain evidence="2">2SM5</strain>
    </source>
</reference>
<dbReference type="EMBL" id="LT629748">
    <property type="protein sequence ID" value="SDS12817.1"/>
    <property type="molecule type" value="Genomic_DNA"/>
</dbReference>
<name>A0A1H1PP32_9GAMM</name>
<dbReference type="AlphaFoldDB" id="A0A1H1PP32"/>
<dbReference type="STRING" id="797277.SAMN05216198_1240"/>
<dbReference type="InterPro" id="IPR014543">
    <property type="entry name" value="UCP028291"/>
</dbReference>